<comment type="caution">
    <text evidence="2">The sequence shown here is derived from an EMBL/GenBank/DDBJ whole genome shotgun (WGS) entry which is preliminary data.</text>
</comment>
<dbReference type="AlphaFoldDB" id="A0A414F766"/>
<feature type="compositionally biased region" description="Polar residues" evidence="1">
    <location>
        <begin position="70"/>
        <end position="82"/>
    </location>
</feature>
<accession>A0A414F766</accession>
<gene>
    <name evidence="2" type="ORF">DW794_20350</name>
</gene>
<organism evidence="2 3">
    <name type="scientific">Bacteroides caccae</name>
    <dbReference type="NCBI Taxonomy" id="47678"/>
    <lineage>
        <taxon>Bacteria</taxon>
        <taxon>Pseudomonadati</taxon>
        <taxon>Bacteroidota</taxon>
        <taxon>Bacteroidia</taxon>
        <taxon>Bacteroidales</taxon>
        <taxon>Bacteroidaceae</taxon>
        <taxon>Bacteroides</taxon>
    </lineage>
</organism>
<evidence type="ECO:0000313" key="2">
    <source>
        <dbReference type="EMBL" id="RHD42378.1"/>
    </source>
</evidence>
<protein>
    <submittedName>
        <fullName evidence="2">Uncharacterized protein</fullName>
    </submittedName>
</protein>
<proteinExistence type="predicted"/>
<reference evidence="2 3" key="1">
    <citation type="submission" date="2018-08" db="EMBL/GenBank/DDBJ databases">
        <title>A genome reference for cultivated species of the human gut microbiota.</title>
        <authorList>
            <person name="Zou Y."/>
            <person name="Xue W."/>
            <person name="Luo G."/>
        </authorList>
    </citation>
    <scope>NUCLEOTIDE SEQUENCE [LARGE SCALE GENOMIC DNA]</scope>
    <source>
        <strain evidence="2 3">AM31-16AC</strain>
    </source>
</reference>
<dbReference type="RefSeq" id="WP_122265147.1">
    <property type="nucleotide sequence ID" value="NZ_CAXYLJ010000041.1"/>
</dbReference>
<evidence type="ECO:0000313" key="3">
    <source>
        <dbReference type="Proteomes" id="UP000284689"/>
    </source>
</evidence>
<dbReference type="EMBL" id="QSJD01000051">
    <property type="protein sequence ID" value="RHD42378.1"/>
    <property type="molecule type" value="Genomic_DNA"/>
</dbReference>
<sequence length="94" mass="10266">MAAMFMGNGAVSLSDSIKESLVGAIRDEFEMQKQELIVSFGRKKQEMLDSFALNLAVKYNEIAMLRGKKNGNNEPSATSSPQGAFFLPTTDEDA</sequence>
<evidence type="ECO:0000256" key="1">
    <source>
        <dbReference type="SAM" id="MobiDB-lite"/>
    </source>
</evidence>
<feature type="region of interest" description="Disordered" evidence="1">
    <location>
        <begin position="67"/>
        <end position="94"/>
    </location>
</feature>
<dbReference type="Proteomes" id="UP000284689">
    <property type="component" value="Unassembled WGS sequence"/>
</dbReference>
<name>A0A414F766_9BACE</name>